<organism evidence="1 2">
    <name type="scientific">Tritrichomonas musculus</name>
    <dbReference type="NCBI Taxonomy" id="1915356"/>
    <lineage>
        <taxon>Eukaryota</taxon>
        <taxon>Metamonada</taxon>
        <taxon>Parabasalia</taxon>
        <taxon>Tritrichomonadida</taxon>
        <taxon>Tritrichomonadidae</taxon>
        <taxon>Tritrichomonas</taxon>
    </lineage>
</organism>
<dbReference type="EMBL" id="JAPFFF010000016">
    <property type="protein sequence ID" value="KAK8864901.1"/>
    <property type="molecule type" value="Genomic_DNA"/>
</dbReference>
<gene>
    <name evidence="1" type="ORF">M9Y10_010428</name>
</gene>
<name>A0ABR2IMI9_9EUKA</name>
<accession>A0ABR2IMI9</accession>
<reference evidence="1 2" key="1">
    <citation type="submission" date="2024-04" db="EMBL/GenBank/DDBJ databases">
        <title>Tritrichomonas musculus Genome.</title>
        <authorList>
            <person name="Alves-Ferreira E."/>
            <person name="Grigg M."/>
            <person name="Lorenzi H."/>
            <person name="Galac M."/>
        </authorList>
    </citation>
    <scope>NUCLEOTIDE SEQUENCE [LARGE SCALE GENOMIC DNA]</scope>
    <source>
        <strain evidence="1 2">EAF2021</strain>
    </source>
</reference>
<protein>
    <submittedName>
        <fullName evidence="1">Uncharacterized protein</fullName>
    </submittedName>
</protein>
<sequence>MLDATIFGTIKRRYSSTFIQDKYTRFKKKLLRIKRAHQSSMNEELLRSGREATGFKLEKNKGKVVIITFDDNFKEYVRTEALKKTNKINKFLIS</sequence>
<evidence type="ECO:0000313" key="1">
    <source>
        <dbReference type="EMBL" id="KAK8864901.1"/>
    </source>
</evidence>
<dbReference type="Proteomes" id="UP001470230">
    <property type="component" value="Unassembled WGS sequence"/>
</dbReference>
<proteinExistence type="predicted"/>
<comment type="caution">
    <text evidence="1">The sequence shown here is derived from an EMBL/GenBank/DDBJ whole genome shotgun (WGS) entry which is preliminary data.</text>
</comment>
<evidence type="ECO:0000313" key="2">
    <source>
        <dbReference type="Proteomes" id="UP001470230"/>
    </source>
</evidence>
<keyword evidence="2" id="KW-1185">Reference proteome</keyword>